<accession>A0A3S4DT16</accession>
<protein>
    <submittedName>
        <fullName evidence="1">Uncharacterized protein</fullName>
    </submittedName>
</protein>
<sequence>MARRRILQAGVSSRAEHEGRGVNFFANQGKLRYPVLETTKITAGTPHLGTTAPAL</sequence>
<dbReference type="AlphaFoldDB" id="A0A3S4DT16"/>
<reference evidence="2" key="1">
    <citation type="submission" date="2018-02" db="EMBL/GenBank/DDBJ databases">
        <authorList>
            <person name="Seth-Smith MB H."/>
            <person name="Seth-Smith H."/>
        </authorList>
    </citation>
    <scope>NUCLEOTIDE SEQUENCE [LARGE SCALE GENOMIC DNA]</scope>
</reference>
<name>A0A3S4DT16_9MYCO</name>
<dbReference type="EMBL" id="LR130759">
    <property type="protein sequence ID" value="VDM88572.1"/>
    <property type="molecule type" value="Genomic_DNA"/>
</dbReference>
<organism evidence="1 2">
    <name type="scientific">Mycobacterium basiliense</name>
    <dbReference type="NCBI Taxonomy" id="2094119"/>
    <lineage>
        <taxon>Bacteria</taxon>
        <taxon>Bacillati</taxon>
        <taxon>Actinomycetota</taxon>
        <taxon>Actinomycetes</taxon>
        <taxon>Mycobacteriales</taxon>
        <taxon>Mycobacteriaceae</taxon>
        <taxon>Mycobacterium</taxon>
    </lineage>
</organism>
<keyword evidence="2" id="KW-1185">Reference proteome</keyword>
<dbReference type="Proteomes" id="UP000269998">
    <property type="component" value="Chromosome"/>
</dbReference>
<gene>
    <name evidence="1" type="ORF">MB901379_02134</name>
</gene>
<evidence type="ECO:0000313" key="2">
    <source>
        <dbReference type="Proteomes" id="UP000269998"/>
    </source>
</evidence>
<dbReference type="KEGG" id="mbai:MB901379_02134"/>
<evidence type="ECO:0000313" key="1">
    <source>
        <dbReference type="EMBL" id="VDM88572.1"/>
    </source>
</evidence>
<proteinExistence type="predicted"/>